<organism evidence="2 3">
    <name type="scientific">Streptomyces globisporus</name>
    <dbReference type="NCBI Taxonomy" id="1908"/>
    <lineage>
        <taxon>Bacteria</taxon>
        <taxon>Bacillati</taxon>
        <taxon>Actinomycetota</taxon>
        <taxon>Actinomycetes</taxon>
        <taxon>Kitasatosporales</taxon>
        <taxon>Streptomycetaceae</taxon>
        <taxon>Streptomyces</taxon>
    </lineage>
</organism>
<dbReference type="RefSeq" id="WP_318575503.1">
    <property type="nucleotide sequence ID" value="NZ_CAKXYP010000025.1"/>
</dbReference>
<comment type="caution">
    <text evidence="2">The sequence shown here is derived from an EMBL/GenBank/DDBJ whole genome shotgun (WGS) entry which is preliminary data.</text>
</comment>
<accession>A0ABN8VD32</accession>
<evidence type="ECO:0000256" key="1">
    <source>
        <dbReference type="SAM" id="Phobius"/>
    </source>
</evidence>
<evidence type="ECO:0000313" key="2">
    <source>
        <dbReference type="EMBL" id="CAH9419534.1"/>
    </source>
</evidence>
<dbReference type="Proteomes" id="UP001154015">
    <property type="component" value="Unassembled WGS sequence"/>
</dbReference>
<proteinExistence type="predicted"/>
<name>A0ABN8VD32_STRGL</name>
<feature type="transmembrane region" description="Helical" evidence="1">
    <location>
        <begin position="93"/>
        <end position="114"/>
    </location>
</feature>
<evidence type="ECO:0000313" key="3">
    <source>
        <dbReference type="Proteomes" id="UP001154015"/>
    </source>
</evidence>
<keyword evidence="1" id="KW-1133">Transmembrane helix</keyword>
<keyword evidence="3" id="KW-1185">Reference proteome</keyword>
<keyword evidence="1" id="KW-0812">Transmembrane</keyword>
<sequence>MQLPEQPVAGQPDLIVQQNADRLLAAIRDIEQSTYHRDDTKLPAVGDAPPVPQPGQPPMSQWAVNASGVIKAVSVASLPVGGALWLVGQVDPWALGIIFGSPIVAALAVARLVAKVKDANQATQPNVQNYYGNVHHDTRNVTSTTRGVIANTRNQLPK</sequence>
<keyword evidence="1" id="KW-0472">Membrane</keyword>
<protein>
    <submittedName>
        <fullName evidence="2">Uncharacterized protein</fullName>
    </submittedName>
</protein>
<dbReference type="EMBL" id="CAKXYP010000025">
    <property type="protein sequence ID" value="CAH9419534.1"/>
    <property type="molecule type" value="Genomic_DNA"/>
</dbReference>
<gene>
    <name evidence="2" type="ORF">SGL43_06589</name>
</gene>
<reference evidence="2" key="1">
    <citation type="submission" date="2022-03" db="EMBL/GenBank/DDBJ databases">
        <authorList>
            <person name="Leyn A S."/>
        </authorList>
    </citation>
    <scope>NUCLEOTIDE SEQUENCE</scope>
    <source>
        <strain evidence="2">Streptomyces globisporus 4-3</strain>
    </source>
</reference>